<keyword evidence="2" id="KW-1185">Reference proteome</keyword>
<evidence type="ECO:0008006" key="3">
    <source>
        <dbReference type="Google" id="ProtNLM"/>
    </source>
</evidence>
<proteinExistence type="predicted"/>
<evidence type="ECO:0000313" key="2">
    <source>
        <dbReference type="Proteomes" id="UP001597459"/>
    </source>
</evidence>
<sequence length="115" mass="13165">MNFQNIKEAVIAYIEGFKASKQASDKGDFKTNNSIMINQVNPAFDYLKGNNELIRLVKFLESEEYDVKQSIAVALLPYYEEIAIAVLEDISKMNVPLNSFKAKIVLKKWRESKTI</sequence>
<accession>A0ABW5N578</accession>
<dbReference type="Proteomes" id="UP001597459">
    <property type="component" value="Unassembled WGS sequence"/>
</dbReference>
<dbReference type="RefSeq" id="WP_378257644.1">
    <property type="nucleotide sequence ID" value="NZ_JBHSJV010000001.1"/>
</dbReference>
<organism evidence="1 2">
    <name type="scientific">Aquimarina hainanensis</name>
    <dbReference type="NCBI Taxonomy" id="1578017"/>
    <lineage>
        <taxon>Bacteria</taxon>
        <taxon>Pseudomonadati</taxon>
        <taxon>Bacteroidota</taxon>
        <taxon>Flavobacteriia</taxon>
        <taxon>Flavobacteriales</taxon>
        <taxon>Flavobacteriaceae</taxon>
        <taxon>Aquimarina</taxon>
    </lineage>
</organism>
<dbReference type="SUPFAM" id="SSF48371">
    <property type="entry name" value="ARM repeat"/>
    <property type="match status" value="1"/>
</dbReference>
<dbReference type="InterPro" id="IPR016024">
    <property type="entry name" value="ARM-type_fold"/>
</dbReference>
<evidence type="ECO:0000313" key="1">
    <source>
        <dbReference type="EMBL" id="MFD2590368.1"/>
    </source>
</evidence>
<dbReference type="EMBL" id="JBHULX010000004">
    <property type="protein sequence ID" value="MFD2590368.1"/>
    <property type="molecule type" value="Genomic_DNA"/>
</dbReference>
<protein>
    <recommendedName>
        <fullName evidence="3">DUF2019 domain-containing protein</fullName>
    </recommendedName>
</protein>
<comment type="caution">
    <text evidence="1">The sequence shown here is derived from an EMBL/GenBank/DDBJ whole genome shotgun (WGS) entry which is preliminary data.</text>
</comment>
<gene>
    <name evidence="1" type="ORF">ACFSTE_05955</name>
</gene>
<name>A0ABW5N578_9FLAO</name>
<reference evidence="2" key="1">
    <citation type="journal article" date="2019" name="Int. J. Syst. Evol. Microbiol.">
        <title>The Global Catalogue of Microorganisms (GCM) 10K type strain sequencing project: providing services to taxonomists for standard genome sequencing and annotation.</title>
        <authorList>
            <consortium name="The Broad Institute Genomics Platform"/>
            <consortium name="The Broad Institute Genome Sequencing Center for Infectious Disease"/>
            <person name="Wu L."/>
            <person name="Ma J."/>
        </authorList>
    </citation>
    <scope>NUCLEOTIDE SEQUENCE [LARGE SCALE GENOMIC DNA]</scope>
    <source>
        <strain evidence="2">KCTC 42423</strain>
    </source>
</reference>